<protein>
    <submittedName>
        <fullName evidence="2">Uncharacterized protein</fullName>
    </submittedName>
</protein>
<dbReference type="AlphaFoldDB" id="A0A1I7VS62"/>
<dbReference type="Proteomes" id="UP000095285">
    <property type="component" value="Unassembled WGS sequence"/>
</dbReference>
<organism evidence="1 2">
    <name type="scientific">Loa loa</name>
    <name type="common">Eye worm</name>
    <name type="synonym">Filaria loa</name>
    <dbReference type="NCBI Taxonomy" id="7209"/>
    <lineage>
        <taxon>Eukaryota</taxon>
        <taxon>Metazoa</taxon>
        <taxon>Ecdysozoa</taxon>
        <taxon>Nematoda</taxon>
        <taxon>Chromadorea</taxon>
        <taxon>Rhabditida</taxon>
        <taxon>Spirurina</taxon>
        <taxon>Spiruromorpha</taxon>
        <taxon>Filarioidea</taxon>
        <taxon>Onchocercidae</taxon>
        <taxon>Loa</taxon>
    </lineage>
</organism>
<sequence length="141" mass="15716">MSPIVILPIVHCQSTILSITETNARVTVLTLQSFVRNFGRENSLNNNANGIQTFSFSGFGTGRNQTTSAPPTTANPFLQLLELYLRGFSQVPTAGAGFPSFPQVPSGGFQFPQYGYPYYPYYGGYGGYGYYPYSYYYYYYG</sequence>
<evidence type="ECO:0000313" key="2">
    <source>
        <dbReference type="WBParaSite" id="EN70_5690"/>
    </source>
</evidence>
<reference evidence="1" key="1">
    <citation type="submission" date="2012-04" db="EMBL/GenBank/DDBJ databases">
        <title>The Genome Sequence of Loa loa.</title>
        <authorList>
            <consortium name="The Broad Institute Genome Sequencing Platform"/>
            <consortium name="Broad Institute Genome Sequencing Center for Infectious Disease"/>
            <person name="Nutman T.B."/>
            <person name="Fink D.L."/>
            <person name="Russ C."/>
            <person name="Young S."/>
            <person name="Zeng Q."/>
            <person name="Gargeya S."/>
            <person name="Alvarado L."/>
            <person name="Berlin A."/>
            <person name="Chapman S.B."/>
            <person name="Chen Z."/>
            <person name="Freedman E."/>
            <person name="Gellesch M."/>
            <person name="Goldberg J."/>
            <person name="Griggs A."/>
            <person name="Gujja S."/>
            <person name="Heilman E.R."/>
            <person name="Heiman D."/>
            <person name="Howarth C."/>
            <person name="Mehta T."/>
            <person name="Neiman D."/>
            <person name="Pearson M."/>
            <person name="Roberts A."/>
            <person name="Saif S."/>
            <person name="Shea T."/>
            <person name="Shenoy N."/>
            <person name="Sisk P."/>
            <person name="Stolte C."/>
            <person name="Sykes S."/>
            <person name="White J."/>
            <person name="Yandava C."/>
            <person name="Haas B."/>
            <person name="Henn M.R."/>
            <person name="Nusbaum C."/>
            <person name="Birren B."/>
        </authorList>
    </citation>
    <scope>NUCLEOTIDE SEQUENCE [LARGE SCALE GENOMIC DNA]</scope>
</reference>
<keyword evidence="1" id="KW-1185">Reference proteome</keyword>
<reference evidence="2" key="2">
    <citation type="submission" date="2016-11" db="UniProtKB">
        <authorList>
            <consortium name="WormBaseParasite"/>
        </authorList>
    </citation>
    <scope>IDENTIFICATION</scope>
</reference>
<evidence type="ECO:0000313" key="1">
    <source>
        <dbReference type="Proteomes" id="UP000095285"/>
    </source>
</evidence>
<dbReference type="WBParaSite" id="EN70_5690">
    <property type="protein sequence ID" value="EN70_5690"/>
    <property type="gene ID" value="EN70_5690"/>
</dbReference>
<name>A0A1I7VS62_LOALO</name>
<accession>A0A1I7VS62</accession>
<proteinExistence type="predicted"/>